<feature type="compositionally biased region" description="Basic and acidic residues" evidence="1">
    <location>
        <begin position="178"/>
        <end position="189"/>
    </location>
</feature>
<sequence length="203" mass="21703">MCFGWRVLPLLVGFCFRGVPGCAPGGAPTFFVSTKKVGKENDPCCARPSAALRAPCGAQLGRGLRKLAFGSNMRSPCSAQACAPRLAQKGLSPDGRVLCTRGSPIPIPRSGPFCRCRGAQQRAGKGPCMFERSEFARTPPAASTAGCPEAQRRGHRQQGRLSLGYVSLATQRKVTRPPGRDPARHERNNATKKKTSATPWNTP</sequence>
<gene>
    <name evidence="2" type="ORF">J2W49_004696</name>
</gene>
<feature type="region of interest" description="Disordered" evidence="1">
    <location>
        <begin position="137"/>
        <end position="203"/>
    </location>
</feature>
<dbReference type="EMBL" id="JAVDWU010000013">
    <property type="protein sequence ID" value="MDR7152718.1"/>
    <property type="molecule type" value="Genomic_DNA"/>
</dbReference>
<comment type="caution">
    <text evidence="2">The sequence shown here is derived from an EMBL/GenBank/DDBJ whole genome shotgun (WGS) entry which is preliminary data.</text>
</comment>
<organism evidence="2 3">
    <name type="scientific">Hydrogenophaga palleronii</name>
    <dbReference type="NCBI Taxonomy" id="65655"/>
    <lineage>
        <taxon>Bacteria</taxon>
        <taxon>Pseudomonadati</taxon>
        <taxon>Pseudomonadota</taxon>
        <taxon>Betaproteobacteria</taxon>
        <taxon>Burkholderiales</taxon>
        <taxon>Comamonadaceae</taxon>
        <taxon>Hydrogenophaga</taxon>
    </lineage>
</organism>
<evidence type="ECO:0000313" key="3">
    <source>
        <dbReference type="Proteomes" id="UP001265700"/>
    </source>
</evidence>
<evidence type="ECO:0000256" key="1">
    <source>
        <dbReference type="SAM" id="MobiDB-lite"/>
    </source>
</evidence>
<dbReference type="Proteomes" id="UP001265700">
    <property type="component" value="Unassembled WGS sequence"/>
</dbReference>
<protein>
    <recommendedName>
        <fullName evidence="4">Secreted protein</fullName>
    </recommendedName>
</protein>
<name>A0ABU1WTT6_9BURK</name>
<evidence type="ECO:0008006" key="4">
    <source>
        <dbReference type="Google" id="ProtNLM"/>
    </source>
</evidence>
<keyword evidence="3" id="KW-1185">Reference proteome</keyword>
<evidence type="ECO:0000313" key="2">
    <source>
        <dbReference type="EMBL" id="MDR7152718.1"/>
    </source>
</evidence>
<proteinExistence type="predicted"/>
<accession>A0ABU1WTT6</accession>
<reference evidence="2 3" key="1">
    <citation type="submission" date="2023-07" db="EMBL/GenBank/DDBJ databases">
        <title>Sorghum-associated microbial communities from plants grown in Nebraska, USA.</title>
        <authorList>
            <person name="Schachtman D."/>
        </authorList>
    </citation>
    <scope>NUCLEOTIDE SEQUENCE [LARGE SCALE GENOMIC DNA]</scope>
    <source>
        <strain evidence="2 3">4249</strain>
    </source>
</reference>